<evidence type="ECO:0000313" key="10">
    <source>
        <dbReference type="Proteomes" id="UP001597213"/>
    </source>
</evidence>
<feature type="transmembrane region" description="Helical" evidence="7">
    <location>
        <begin position="119"/>
        <end position="140"/>
    </location>
</feature>
<feature type="transmembrane region" description="Helical" evidence="7">
    <location>
        <begin position="12"/>
        <end position="35"/>
    </location>
</feature>
<evidence type="ECO:0000256" key="2">
    <source>
        <dbReference type="ARBA" id="ARBA00022475"/>
    </source>
</evidence>
<comment type="caution">
    <text evidence="9">The sequence shown here is derived from an EMBL/GenBank/DDBJ whole genome shotgun (WGS) entry which is preliminary data.</text>
</comment>
<name>A0ABW4R722_9RHOB</name>
<keyword evidence="5 7" id="KW-0472">Membrane</keyword>
<feature type="transmembrane region" description="Helical" evidence="7">
    <location>
        <begin position="160"/>
        <end position="186"/>
    </location>
</feature>
<reference evidence="10" key="1">
    <citation type="journal article" date="2019" name="Int. J. Syst. Evol. Microbiol.">
        <title>The Global Catalogue of Microorganisms (GCM) 10K type strain sequencing project: providing services to taxonomists for standard genome sequencing and annotation.</title>
        <authorList>
            <consortium name="The Broad Institute Genomics Platform"/>
            <consortium name="The Broad Institute Genome Sequencing Center for Infectious Disease"/>
            <person name="Wu L."/>
            <person name="Ma J."/>
        </authorList>
    </citation>
    <scope>NUCLEOTIDE SEQUENCE [LARGE SCALE GENOMIC DNA]</scope>
    <source>
        <strain evidence="10">CCUG 56029</strain>
    </source>
</reference>
<dbReference type="PANTHER" id="PTHR30625:SF11">
    <property type="entry name" value="MOTA_TOLQ_EXBB PROTON CHANNEL DOMAIN-CONTAINING PROTEIN"/>
    <property type="match status" value="1"/>
</dbReference>
<gene>
    <name evidence="9" type="ORF">ACFSCT_09075</name>
</gene>
<evidence type="ECO:0000313" key="9">
    <source>
        <dbReference type="EMBL" id="MFD1881866.1"/>
    </source>
</evidence>
<evidence type="ECO:0000256" key="6">
    <source>
        <dbReference type="RuleBase" id="RU004057"/>
    </source>
</evidence>
<proteinExistence type="inferred from homology"/>
<keyword evidence="2" id="KW-1003">Cell membrane</keyword>
<evidence type="ECO:0000256" key="5">
    <source>
        <dbReference type="ARBA" id="ARBA00023136"/>
    </source>
</evidence>
<evidence type="ECO:0000256" key="7">
    <source>
        <dbReference type="SAM" id="Phobius"/>
    </source>
</evidence>
<accession>A0ABW4R722</accession>
<dbReference type="Pfam" id="PF01618">
    <property type="entry name" value="MotA_ExbB"/>
    <property type="match status" value="1"/>
</dbReference>
<evidence type="ECO:0000259" key="8">
    <source>
        <dbReference type="Pfam" id="PF01618"/>
    </source>
</evidence>
<keyword evidence="6" id="KW-0813">Transport</keyword>
<sequence length="216" mass="23095">MPEFPLIPGGLGVANILVFIALGILSIVAVTVAVFKIMQFRRMGVGRYRAAQVVLDDWLGGRPDEALRKAGTNASVLDRVLRAVMSGLRARPTDPEYGEELGHQIALIELSAMSSRMRLLEAVVQSAPMLGLLGTVIGMIDAFGALSASDQGADPQLLASGIWTALTTTALGLAIALLTYFVANWLESRIESERQSMEMVISTAIHGRVAAPQPLR</sequence>
<dbReference type="EMBL" id="JBHUEN010000021">
    <property type="protein sequence ID" value="MFD1881866.1"/>
    <property type="molecule type" value="Genomic_DNA"/>
</dbReference>
<evidence type="ECO:0000256" key="3">
    <source>
        <dbReference type="ARBA" id="ARBA00022692"/>
    </source>
</evidence>
<protein>
    <submittedName>
        <fullName evidence="9">MotA/TolQ/ExbB proton channel family protein</fullName>
    </submittedName>
</protein>
<keyword evidence="3 7" id="KW-0812">Transmembrane</keyword>
<keyword evidence="6" id="KW-0653">Protein transport</keyword>
<evidence type="ECO:0000256" key="4">
    <source>
        <dbReference type="ARBA" id="ARBA00022989"/>
    </source>
</evidence>
<keyword evidence="10" id="KW-1185">Reference proteome</keyword>
<comment type="subcellular location">
    <subcellularLocation>
        <location evidence="1">Cell membrane</location>
        <topology evidence="1">Multi-pass membrane protein</topology>
    </subcellularLocation>
    <subcellularLocation>
        <location evidence="6">Membrane</location>
        <topology evidence="6">Multi-pass membrane protein</topology>
    </subcellularLocation>
</comment>
<dbReference type="InterPro" id="IPR050790">
    <property type="entry name" value="ExbB/TolQ_transport"/>
</dbReference>
<dbReference type="PANTHER" id="PTHR30625">
    <property type="entry name" value="PROTEIN TOLQ"/>
    <property type="match status" value="1"/>
</dbReference>
<feature type="domain" description="MotA/TolQ/ExbB proton channel" evidence="8">
    <location>
        <begin position="75"/>
        <end position="199"/>
    </location>
</feature>
<dbReference type="RefSeq" id="WP_379142076.1">
    <property type="nucleotide sequence ID" value="NZ_JBHUEN010000021.1"/>
</dbReference>
<dbReference type="InterPro" id="IPR002898">
    <property type="entry name" value="MotA_ExbB_proton_chnl"/>
</dbReference>
<comment type="similarity">
    <text evidence="6">Belongs to the exbB/tolQ family.</text>
</comment>
<evidence type="ECO:0000256" key="1">
    <source>
        <dbReference type="ARBA" id="ARBA00004651"/>
    </source>
</evidence>
<keyword evidence="4 7" id="KW-1133">Transmembrane helix</keyword>
<organism evidence="9 10">
    <name type="scientific">Paracoccus pacificus</name>
    <dbReference type="NCBI Taxonomy" id="1463598"/>
    <lineage>
        <taxon>Bacteria</taxon>
        <taxon>Pseudomonadati</taxon>
        <taxon>Pseudomonadota</taxon>
        <taxon>Alphaproteobacteria</taxon>
        <taxon>Rhodobacterales</taxon>
        <taxon>Paracoccaceae</taxon>
        <taxon>Paracoccus</taxon>
    </lineage>
</organism>
<dbReference type="Proteomes" id="UP001597213">
    <property type="component" value="Unassembled WGS sequence"/>
</dbReference>